<dbReference type="EMBL" id="UYRT01105363">
    <property type="protein sequence ID" value="VDN44250.1"/>
    <property type="molecule type" value="Genomic_DNA"/>
</dbReference>
<feature type="compositionally biased region" description="Basic and acidic residues" evidence="1">
    <location>
        <begin position="31"/>
        <end position="43"/>
    </location>
</feature>
<keyword evidence="3" id="KW-1185">Reference proteome</keyword>
<gene>
    <name evidence="2" type="ORF">GPUH_LOCUS25472</name>
</gene>
<dbReference type="AlphaFoldDB" id="A0A3P7NT91"/>
<name>A0A3P7NT91_9BILA</name>
<sequence length="122" mass="14410">MAFYDRSMLLMKEAEKEKNYKKSEMYTTMKEGKRRVEQRMKDLKKQKKAGKSEVKKQEQDSTTSEIKEELKKQIEAAGTVEADLIYYIPEGVQLFMIEVSDVMLFSEDFHNFDSYLKNLNLS</sequence>
<dbReference type="Proteomes" id="UP000271098">
    <property type="component" value="Unassembled WGS sequence"/>
</dbReference>
<feature type="compositionally biased region" description="Basic and acidic residues" evidence="1">
    <location>
        <begin position="50"/>
        <end position="65"/>
    </location>
</feature>
<feature type="region of interest" description="Disordered" evidence="1">
    <location>
        <begin position="31"/>
        <end position="65"/>
    </location>
</feature>
<organism evidence="2 3">
    <name type="scientific">Gongylonema pulchrum</name>
    <dbReference type="NCBI Taxonomy" id="637853"/>
    <lineage>
        <taxon>Eukaryota</taxon>
        <taxon>Metazoa</taxon>
        <taxon>Ecdysozoa</taxon>
        <taxon>Nematoda</taxon>
        <taxon>Chromadorea</taxon>
        <taxon>Rhabditida</taxon>
        <taxon>Spirurina</taxon>
        <taxon>Spiruromorpha</taxon>
        <taxon>Spiruroidea</taxon>
        <taxon>Gongylonematidae</taxon>
        <taxon>Gongylonema</taxon>
    </lineage>
</organism>
<proteinExistence type="predicted"/>
<accession>A0A3P7NT91</accession>
<protein>
    <submittedName>
        <fullName evidence="2">Uncharacterized protein</fullName>
    </submittedName>
</protein>
<reference evidence="2 3" key="1">
    <citation type="submission" date="2018-11" db="EMBL/GenBank/DDBJ databases">
        <authorList>
            <consortium name="Pathogen Informatics"/>
        </authorList>
    </citation>
    <scope>NUCLEOTIDE SEQUENCE [LARGE SCALE GENOMIC DNA]</scope>
</reference>
<evidence type="ECO:0000256" key="1">
    <source>
        <dbReference type="SAM" id="MobiDB-lite"/>
    </source>
</evidence>
<evidence type="ECO:0000313" key="2">
    <source>
        <dbReference type="EMBL" id="VDN44250.1"/>
    </source>
</evidence>
<evidence type="ECO:0000313" key="3">
    <source>
        <dbReference type="Proteomes" id="UP000271098"/>
    </source>
</evidence>
<dbReference type="OrthoDB" id="20821at2759"/>